<evidence type="ECO:0000256" key="1">
    <source>
        <dbReference type="SAM" id="MobiDB-lite"/>
    </source>
</evidence>
<feature type="compositionally biased region" description="Polar residues" evidence="1">
    <location>
        <begin position="349"/>
        <end position="360"/>
    </location>
</feature>
<proteinExistence type="predicted"/>
<feature type="compositionally biased region" description="Low complexity" evidence="1">
    <location>
        <begin position="123"/>
        <end position="134"/>
    </location>
</feature>
<name>S8G6K1_FOMSC</name>
<feature type="region of interest" description="Disordered" evidence="1">
    <location>
        <begin position="312"/>
        <end position="360"/>
    </location>
</feature>
<evidence type="ECO:0000313" key="3">
    <source>
        <dbReference type="Proteomes" id="UP000015241"/>
    </source>
</evidence>
<feature type="compositionally biased region" description="Acidic residues" evidence="1">
    <location>
        <begin position="205"/>
        <end position="220"/>
    </location>
</feature>
<feature type="region of interest" description="Disordered" evidence="1">
    <location>
        <begin position="123"/>
        <end position="291"/>
    </location>
</feature>
<dbReference type="InParanoid" id="S8G6K1"/>
<dbReference type="HOGENOM" id="CLU_523773_0_0_1"/>
<reference evidence="2 3" key="1">
    <citation type="journal article" date="2012" name="Science">
        <title>The Paleozoic origin of enzymatic lignin decomposition reconstructed from 31 fungal genomes.</title>
        <authorList>
            <person name="Floudas D."/>
            <person name="Binder M."/>
            <person name="Riley R."/>
            <person name="Barry K."/>
            <person name="Blanchette R.A."/>
            <person name="Henrissat B."/>
            <person name="Martinez A.T."/>
            <person name="Otillar R."/>
            <person name="Spatafora J.W."/>
            <person name="Yadav J.S."/>
            <person name="Aerts A."/>
            <person name="Benoit I."/>
            <person name="Boyd A."/>
            <person name="Carlson A."/>
            <person name="Copeland A."/>
            <person name="Coutinho P.M."/>
            <person name="de Vries R.P."/>
            <person name="Ferreira P."/>
            <person name="Findley K."/>
            <person name="Foster B."/>
            <person name="Gaskell J."/>
            <person name="Glotzer D."/>
            <person name="Gorecki P."/>
            <person name="Heitman J."/>
            <person name="Hesse C."/>
            <person name="Hori C."/>
            <person name="Igarashi K."/>
            <person name="Jurgens J.A."/>
            <person name="Kallen N."/>
            <person name="Kersten P."/>
            <person name="Kohler A."/>
            <person name="Kuees U."/>
            <person name="Kumar T.K.A."/>
            <person name="Kuo A."/>
            <person name="LaButti K."/>
            <person name="Larrondo L.F."/>
            <person name="Lindquist E."/>
            <person name="Ling A."/>
            <person name="Lombard V."/>
            <person name="Lucas S."/>
            <person name="Lundell T."/>
            <person name="Martin R."/>
            <person name="McLaughlin D.J."/>
            <person name="Morgenstern I."/>
            <person name="Morin E."/>
            <person name="Murat C."/>
            <person name="Nagy L.G."/>
            <person name="Nolan M."/>
            <person name="Ohm R.A."/>
            <person name="Patyshakuliyeva A."/>
            <person name="Rokas A."/>
            <person name="Ruiz-Duenas F.J."/>
            <person name="Sabat G."/>
            <person name="Salamov A."/>
            <person name="Samejima M."/>
            <person name="Schmutz J."/>
            <person name="Slot J.C."/>
            <person name="St John F."/>
            <person name="Stenlid J."/>
            <person name="Sun H."/>
            <person name="Sun S."/>
            <person name="Syed K."/>
            <person name="Tsang A."/>
            <person name="Wiebenga A."/>
            <person name="Young D."/>
            <person name="Pisabarro A."/>
            <person name="Eastwood D.C."/>
            <person name="Martin F."/>
            <person name="Cullen D."/>
            <person name="Grigoriev I.V."/>
            <person name="Hibbett D.S."/>
        </authorList>
    </citation>
    <scope>NUCLEOTIDE SEQUENCE</scope>
    <source>
        <strain evidence="3">FP-58527</strain>
    </source>
</reference>
<dbReference type="eggNOG" id="ENOG502T19U">
    <property type="taxonomic scope" value="Eukaryota"/>
</dbReference>
<keyword evidence="3" id="KW-1185">Reference proteome</keyword>
<accession>S8G6K1</accession>
<dbReference type="AlphaFoldDB" id="S8G6K1"/>
<sequence length="463" mass="50341">MPRGLAVHVFKNPPPPTALAPSYHSTSKGQSDQDRSNDNTRSQSERKLSSSPTDPLRISQPAVYVDPKRAKSSRGRDPYLYSSLDTYVYGSFPAAPDALATSPSSSSSDSDIFSDSAVSASIEISSTRASSSTETLETIALAIPHPASASEGRPPHPRLGSSSDWSRITPDGARILPPGLHPISRNASNRATFSNPGAWLSLDDAASDTDDDTYVDDDEFPMLAITRDDSRHPRRAGPPPGPPPPARRYSDERPMIQELPVQRLNSGGMRGAPGPMRASDNRNPPSVSTNRVDNVIEDGRRAHLLRANTVPMVSGNHPSRIMDKPAVMAPPSVSQPKAEDGRRGDAQAPTMTRSASTSGGMLTVATRRGVRWTEDLMCPCPVPRSERRKGWYNRRGDQLWTNDGRFRPPEPGREYPPDLVGYPEPSAGWMNEEGVRIDMEHCLIPKPPLRSVLKRPKTGAGNQ</sequence>
<gene>
    <name evidence="2" type="ORF">FOMPIDRAFT_1045106</name>
</gene>
<organism evidence="2 3">
    <name type="scientific">Fomitopsis schrenkii</name>
    <name type="common">Brown rot fungus</name>
    <dbReference type="NCBI Taxonomy" id="2126942"/>
    <lineage>
        <taxon>Eukaryota</taxon>
        <taxon>Fungi</taxon>
        <taxon>Dikarya</taxon>
        <taxon>Basidiomycota</taxon>
        <taxon>Agaricomycotina</taxon>
        <taxon>Agaricomycetes</taxon>
        <taxon>Polyporales</taxon>
        <taxon>Fomitopsis</taxon>
    </lineage>
</organism>
<dbReference type="OrthoDB" id="3255922at2759"/>
<dbReference type="STRING" id="743788.S8G6K1"/>
<feature type="region of interest" description="Disordered" evidence="1">
    <location>
        <begin position="1"/>
        <end position="79"/>
    </location>
</feature>
<feature type="compositionally biased region" description="Basic and acidic residues" evidence="1">
    <location>
        <begin position="66"/>
        <end position="77"/>
    </location>
</feature>
<feature type="compositionally biased region" description="Basic and acidic residues" evidence="1">
    <location>
        <begin position="31"/>
        <end position="48"/>
    </location>
</feature>
<evidence type="ECO:0000313" key="2">
    <source>
        <dbReference type="EMBL" id="EPT05805.1"/>
    </source>
</evidence>
<protein>
    <submittedName>
        <fullName evidence="2">Uncharacterized protein</fullName>
    </submittedName>
</protein>
<dbReference type="EMBL" id="KE504123">
    <property type="protein sequence ID" value="EPT05805.1"/>
    <property type="molecule type" value="Genomic_DNA"/>
</dbReference>
<feature type="compositionally biased region" description="Polar residues" evidence="1">
    <location>
        <begin position="185"/>
        <end position="195"/>
    </location>
</feature>
<feature type="compositionally biased region" description="Pro residues" evidence="1">
    <location>
        <begin position="236"/>
        <end position="246"/>
    </location>
</feature>
<dbReference type="Proteomes" id="UP000015241">
    <property type="component" value="Unassembled WGS sequence"/>
</dbReference>
<feature type="region of interest" description="Disordered" evidence="1">
    <location>
        <begin position="95"/>
        <end position="114"/>
    </location>
</feature>
<feature type="compositionally biased region" description="Polar residues" evidence="1">
    <location>
        <begin position="281"/>
        <end position="291"/>
    </location>
</feature>